<keyword evidence="2" id="KW-0677">Repeat</keyword>
<keyword evidence="12" id="KW-1185">Reference proteome</keyword>
<dbReference type="Gene3D" id="1.20.920.10">
    <property type="entry name" value="Bromodomain-like"/>
    <property type="match status" value="1"/>
</dbReference>
<evidence type="ECO:0000256" key="4">
    <source>
        <dbReference type="ARBA" id="ARBA00023015"/>
    </source>
</evidence>
<evidence type="ECO:0000256" key="7">
    <source>
        <dbReference type="ARBA" id="ARBA00023242"/>
    </source>
</evidence>
<dbReference type="EMBL" id="JAPZBO010000001">
    <property type="protein sequence ID" value="KAJ5330988.1"/>
    <property type="molecule type" value="Genomic_DNA"/>
</dbReference>
<evidence type="ECO:0000256" key="6">
    <source>
        <dbReference type="ARBA" id="ARBA00023163"/>
    </source>
</evidence>
<dbReference type="GO" id="GO:0006338">
    <property type="term" value="P:chromatin remodeling"/>
    <property type="evidence" value="ECO:0007669"/>
    <property type="project" value="InterPro"/>
</dbReference>
<keyword evidence="4" id="KW-0805">Transcription regulation</keyword>
<evidence type="ECO:0000256" key="2">
    <source>
        <dbReference type="ARBA" id="ARBA00022737"/>
    </source>
</evidence>
<dbReference type="AlphaFoldDB" id="A0A9W9QET7"/>
<dbReference type="OrthoDB" id="6017at2759"/>
<dbReference type="InterPro" id="IPR001487">
    <property type="entry name" value="Bromodomain"/>
</dbReference>
<evidence type="ECO:0000256" key="3">
    <source>
        <dbReference type="ARBA" id="ARBA00022853"/>
    </source>
</evidence>
<dbReference type="SUPFAM" id="SSF47370">
    <property type="entry name" value="Bromodomain"/>
    <property type="match status" value="1"/>
</dbReference>
<dbReference type="InterPro" id="IPR054551">
    <property type="entry name" value="RSC4_Ig-like"/>
</dbReference>
<dbReference type="InterPro" id="IPR036427">
    <property type="entry name" value="Bromodomain-like_sf"/>
</dbReference>
<dbReference type="CDD" id="cd04369">
    <property type="entry name" value="Bromodomain"/>
    <property type="match status" value="1"/>
</dbReference>
<gene>
    <name evidence="11" type="ORF">N7476_000771</name>
</gene>
<proteinExistence type="predicted"/>
<evidence type="ECO:0000313" key="12">
    <source>
        <dbReference type="Proteomes" id="UP001147746"/>
    </source>
</evidence>
<dbReference type="SMART" id="SM00297">
    <property type="entry name" value="BROMO"/>
    <property type="match status" value="1"/>
</dbReference>
<evidence type="ECO:0000256" key="9">
    <source>
        <dbReference type="SAM" id="MobiDB-lite"/>
    </source>
</evidence>
<sequence length="502" mass="55143">MSTKRRVAAAASPELRTRGKRRKVSDDDLVDVEEANHASSNPADEDEVGGSSVSQDEEETEINFEGDSLQAAQDKIMSELARLKDADGDEVAYPFIGKPDRNIYRDYYEIIHHPVSLRSIQKKVRGTDSRKKHSKVTAYPTWQSFEEEVSYIWRNAREYNEDGSEISVLAGVLEGHFKRRVAEAKKIVPVPIQVDGHPETETPRIKLKMGAKNPESAASKLTLKMRGQTSETPFKDDGPQPGVTVDNESLKRQQDLVRAGSASQDVDAPKMSPRTRSLRRHVGSPKSSAATTPSVSEQLHNVPVHGRDTTGPIKDENPVAHSQHAETRPSHGLHGSLLDLTSGISSYDAPFQQTHEPSPLDSLWRRPGQDANSALIRNVQIFTHPSLSLERDLCLDIPPSATLSQQTITVSLPSSCHLMRVRPTLAAGTAQRQVKIVALMGMQRLHPSGDASALAYDIQLHPGTTKVDLEAISGPARGVPKSGPPGSDVDYERVTIFFNLLR</sequence>
<dbReference type="GO" id="GO:0006368">
    <property type="term" value="P:transcription elongation by RNA polymerase II"/>
    <property type="evidence" value="ECO:0007669"/>
    <property type="project" value="TreeGrafter"/>
</dbReference>
<feature type="region of interest" description="Disordered" evidence="9">
    <location>
        <begin position="1"/>
        <end position="62"/>
    </location>
</feature>
<dbReference type="Pfam" id="PF00439">
    <property type="entry name" value="Bromodomain"/>
    <property type="match status" value="1"/>
</dbReference>
<organism evidence="11 12">
    <name type="scientific">Penicillium atrosanguineum</name>
    <dbReference type="NCBI Taxonomy" id="1132637"/>
    <lineage>
        <taxon>Eukaryota</taxon>
        <taxon>Fungi</taxon>
        <taxon>Dikarya</taxon>
        <taxon>Ascomycota</taxon>
        <taxon>Pezizomycotina</taxon>
        <taxon>Eurotiomycetes</taxon>
        <taxon>Eurotiomycetidae</taxon>
        <taxon>Eurotiales</taxon>
        <taxon>Aspergillaceae</taxon>
        <taxon>Penicillium</taxon>
    </lineage>
</organism>
<feature type="compositionally biased region" description="Basic and acidic residues" evidence="9">
    <location>
        <begin position="305"/>
        <end position="329"/>
    </location>
</feature>
<dbReference type="PANTHER" id="PTHR16062">
    <property type="entry name" value="SWI/SNF-RELATED"/>
    <property type="match status" value="1"/>
</dbReference>
<keyword evidence="6" id="KW-0804">Transcription</keyword>
<comment type="subcellular location">
    <subcellularLocation>
        <location evidence="1">Nucleus</location>
    </subcellularLocation>
</comment>
<dbReference type="InterPro" id="IPR037382">
    <property type="entry name" value="Rsc/polybromo"/>
</dbReference>
<name>A0A9W9QET7_9EURO</name>
<evidence type="ECO:0000256" key="8">
    <source>
        <dbReference type="PROSITE-ProRule" id="PRU00035"/>
    </source>
</evidence>
<reference evidence="11" key="1">
    <citation type="submission" date="2022-12" db="EMBL/GenBank/DDBJ databases">
        <authorList>
            <person name="Petersen C."/>
        </authorList>
    </citation>
    <scope>NUCLEOTIDE SEQUENCE</scope>
    <source>
        <strain evidence="11">IBT 21472</strain>
    </source>
</reference>
<feature type="region of interest" description="Disordered" evidence="9">
    <location>
        <begin position="229"/>
        <end position="339"/>
    </location>
</feature>
<protein>
    <recommendedName>
        <fullName evidence="10">Bromo domain-containing protein</fullName>
    </recommendedName>
</protein>
<dbReference type="GO" id="GO:0003682">
    <property type="term" value="F:chromatin binding"/>
    <property type="evidence" value="ECO:0007669"/>
    <property type="project" value="TreeGrafter"/>
</dbReference>
<feature type="domain" description="Bromo" evidence="10">
    <location>
        <begin position="87"/>
        <end position="167"/>
    </location>
</feature>
<reference evidence="11" key="2">
    <citation type="journal article" date="2023" name="IMA Fungus">
        <title>Comparative genomic study of the Penicillium genus elucidates a diverse pangenome and 15 lateral gene transfer events.</title>
        <authorList>
            <person name="Petersen C."/>
            <person name="Sorensen T."/>
            <person name="Nielsen M.R."/>
            <person name="Sondergaard T.E."/>
            <person name="Sorensen J.L."/>
            <person name="Fitzpatrick D.A."/>
            <person name="Frisvad J.C."/>
            <person name="Nielsen K.L."/>
        </authorList>
    </citation>
    <scope>NUCLEOTIDE SEQUENCE</scope>
    <source>
        <strain evidence="11">IBT 21472</strain>
    </source>
</reference>
<dbReference type="Pfam" id="PF22994">
    <property type="entry name" value="RSC4_Ig_like"/>
    <property type="match status" value="1"/>
</dbReference>
<evidence type="ECO:0000313" key="11">
    <source>
        <dbReference type="EMBL" id="KAJ5330988.1"/>
    </source>
</evidence>
<keyword evidence="5 8" id="KW-0103">Bromodomain</keyword>
<evidence type="ECO:0000256" key="1">
    <source>
        <dbReference type="ARBA" id="ARBA00004123"/>
    </source>
</evidence>
<dbReference type="PROSITE" id="PS50014">
    <property type="entry name" value="BROMODOMAIN_2"/>
    <property type="match status" value="1"/>
</dbReference>
<dbReference type="Proteomes" id="UP001147746">
    <property type="component" value="Unassembled WGS sequence"/>
</dbReference>
<accession>A0A9W9QET7</accession>
<dbReference type="PANTHER" id="PTHR16062:SF19">
    <property type="entry name" value="PROTEIN POLYBROMO-1"/>
    <property type="match status" value="1"/>
</dbReference>
<dbReference type="GO" id="GO:0016586">
    <property type="term" value="C:RSC-type complex"/>
    <property type="evidence" value="ECO:0007669"/>
    <property type="project" value="InterPro"/>
</dbReference>
<keyword evidence="7" id="KW-0539">Nucleus</keyword>
<evidence type="ECO:0000259" key="10">
    <source>
        <dbReference type="PROSITE" id="PS50014"/>
    </source>
</evidence>
<feature type="compositionally biased region" description="Polar residues" evidence="9">
    <location>
        <begin position="285"/>
        <end position="299"/>
    </location>
</feature>
<keyword evidence="3" id="KW-0156">Chromatin regulator</keyword>
<evidence type="ECO:0000256" key="5">
    <source>
        <dbReference type="ARBA" id="ARBA00023117"/>
    </source>
</evidence>
<comment type="caution">
    <text evidence="11">The sequence shown here is derived from an EMBL/GenBank/DDBJ whole genome shotgun (WGS) entry which is preliminary data.</text>
</comment>